<name>A0A0D0BN97_9AGAM</name>
<dbReference type="AlphaFoldDB" id="A0A0D0BN97"/>
<keyword evidence="4" id="KW-1185">Reference proteome</keyword>
<keyword evidence="2" id="KW-0472">Membrane</keyword>
<evidence type="ECO:0000256" key="1">
    <source>
        <dbReference type="SAM" id="MobiDB-lite"/>
    </source>
</evidence>
<dbReference type="EMBL" id="KN835185">
    <property type="protein sequence ID" value="KIK44698.1"/>
    <property type="molecule type" value="Genomic_DNA"/>
</dbReference>
<reference evidence="4" key="2">
    <citation type="submission" date="2015-01" db="EMBL/GenBank/DDBJ databases">
        <title>Evolutionary Origins and Diversification of the Mycorrhizal Mutualists.</title>
        <authorList>
            <consortium name="DOE Joint Genome Institute"/>
            <consortium name="Mycorrhizal Genomics Consortium"/>
            <person name="Kohler A."/>
            <person name="Kuo A."/>
            <person name="Nagy L.G."/>
            <person name="Floudas D."/>
            <person name="Copeland A."/>
            <person name="Barry K.W."/>
            <person name="Cichocki N."/>
            <person name="Veneault-Fourrey C."/>
            <person name="LaButti K."/>
            <person name="Lindquist E.A."/>
            <person name="Lipzen A."/>
            <person name="Lundell T."/>
            <person name="Morin E."/>
            <person name="Murat C."/>
            <person name="Riley R."/>
            <person name="Ohm R."/>
            <person name="Sun H."/>
            <person name="Tunlid A."/>
            <person name="Henrissat B."/>
            <person name="Grigoriev I.V."/>
            <person name="Hibbett D.S."/>
            <person name="Martin F."/>
        </authorList>
    </citation>
    <scope>NUCLEOTIDE SEQUENCE [LARGE SCALE GENOMIC DNA]</scope>
    <source>
        <strain evidence="4">UH-Slu-Lm8-n1</strain>
    </source>
</reference>
<dbReference type="Proteomes" id="UP000054485">
    <property type="component" value="Unassembled WGS sequence"/>
</dbReference>
<dbReference type="InParanoid" id="A0A0D0BN97"/>
<protein>
    <submittedName>
        <fullName evidence="3">Uncharacterized protein</fullName>
    </submittedName>
</protein>
<evidence type="ECO:0000313" key="4">
    <source>
        <dbReference type="Proteomes" id="UP000054485"/>
    </source>
</evidence>
<evidence type="ECO:0000313" key="3">
    <source>
        <dbReference type="EMBL" id="KIK44698.1"/>
    </source>
</evidence>
<feature type="transmembrane region" description="Helical" evidence="2">
    <location>
        <begin position="46"/>
        <end position="70"/>
    </location>
</feature>
<feature type="region of interest" description="Disordered" evidence="1">
    <location>
        <begin position="89"/>
        <end position="109"/>
    </location>
</feature>
<dbReference type="HOGENOM" id="CLU_2185692_0_0_1"/>
<keyword evidence="2" id="KW-1133">Transmembrane helix</keyword>
<accession>A0A0D0BN97</accession>
<sequence length="109" mass="12149">MSWHGSLELQERSRILSESARPPGRFLRKKLANITNLQSCCHVDPIQAQLVVLVIVGPSDALAGFYYAYISRHRDRRGVRLTTFRSSLLSSTTQPEADTSGMIPSRGYG</sequence>
<gene>
    <name evidence="3" type="ORF">CY34DRAFT_802380</name>
</gene>
<keyword evidence="2" id="KW-0812">Transmembrane</keyword>
<reference evidence="3 4" key="1">
    <citation type="submission" date="2014-04" db="EMBL/GenBank/DDBJ databases">
        <authorList>
            <consortium name="DOE Joint Genome Institute"/>
            <person name="Kuo A."/>
            <person name="Ruytinx J."/>
            <person name="Rineau F."/>
            <person name="Colpaert J."/>
            <person name="Kohler A."/>
            <person name="Nagy L.G."/>
            <person name="Floudas D."/>
            <person name="Copeland A."/>
            <person name="Barry K.W."/>
            <person name="Cichocki N."/>
            <person name="Veneault-Fourrey C."/>
            <person name="LaButti K."/>
            <person name="Lindquist E.A."/>
            <person name="Lipzen A."/>
            <person name="Lundell T."/>
            <person name="Morin E."/>
            <person name="Murat C."/>
            <person name="Sun H."/>
            <person name="Tunlid A."/>
            <person name="Henrissat B."/>
            <person name="Grigoriev I.V."/>
            <person name="Hibbett D.S."/>
            <person name="Martin F."/>
            <person name="Nordberg H.P."/>
            <person name="Cantor M.N."/>
            <person name="Hua S.X."/>
        </authorList>
    </citation>
    <scope>NUCLEOTIDE SEQUENCE [LARGE SCALE GENOMIC DNA]</scope>
    <source>
        <strain evidence="3 4">UH-Slu-Lm8-n1</strain>
    </source>
</reference>
<organism evidence="3 4">
    <name type="scientific">Suillus luteus UH-Slu-Lm8-n1</name>
    <dbReference type="NCBI Taxonomy" id="930992"/>
    <lineage>
        <taxon>Eukaryota</taxon>
        <taxon>Fungi</taxon>
        <taxon>Dikarya</taxon>
        <taxon>Basidiomycota</taxon>
        <taxon>Agaricomycotina</taxon>
        <taxon>Agaricomycetes</taxon>
        <taxon>Agaricomycetidae</taxon>
        <taxon>Boletales</taxon>
        <taxon>Suillineae</taxon>
        <taxon>Suillaceae</taxon>
        <taxon>Suillus</taxon>
    </lineage>
</organism>
<proteinExistence type="predicted"/>
<evidence type="ECO:0000256" key="2">
    <source>
        <dbReference type="SAM" id="Phobius"/>
    </source>
</evidence>